<name>A0A2N9M7D5_9BACT</name>
<organism evidence="2 3">
    <name type="scientific">Candidatus Sulfuritelmatomonas gaucii</name>
    <dbReference type="NCBI Taxonomy" id="2043161"/>
    <lineage>
        <taxon>Bacteria</taxon>
        <taxon>Pseudomonadati</taxon>
        <taxon>Acidobacteriota</taxon>
        <taxon>Terriglobia</taxon>
        <taxon>Terriglobales</taxon>
        <taxon>Acidobacteriaceae</taxon>
        <taxon>Candidatus Sulfuritelmatomonas</taxon>
    </lineage>
</organism>
<dbReference type="EMBL" id="OKRB01000150">
    <property type="protein sequence ID" value="SPE31379.1"/>
    <property type="molecule type" value="Genomic_DNA"/>
</dbReference>
<feature type="region of interest" description="Disordered" evidence="1">
    <location>
        <begin position="1"/>
        <end position="88"/>
    </location>
</feature>
<reference evidence="3" key="1">
    <citation type="submission" date="2018-02" db="EMBL/GenBank/DDBJ databases">
        <authorList>
            <person name="Hausmann B."/>
        </authorList>
    </citation>
    <scope>NUCLEOTIDE SEQUENCE [LARGE SCALE GENOMIC DNA]</scope>
    <source>
        <strain evidence="3">Peat soil MAG SbA5</strain>
    </source>
</reference>
<feature type="compositionally biased region" description="Polar residues" evidence="1">
    <location>
        <begin position="79"/>
        <end position="88"/>
    </location>
</feature>
<evidence type="ECO:0000313" key="2">
    <source>
        <dbReference type="EMBL" id="SPE31379.1"/>
    </source>
</evidence>
<gene>
    <name evidence="2" type="ORF">SBA5_880047</name>
</gene>
<dbReference type="Proteomes" id="UP000239735">
    <property type="component" value="Unassembled WGS sequence"/>
</dbReference>
<evidence type="ECO:0000256" key="1">
    <source>
        <dbReference type="SAM" id="MobiDB-lite"/>
    </source>
</evidence>
<dbReference type="AlphaFoldDB" id="A0A2N9M7D5"/>
<feature type="compositionally biased region" description="Basic and acidic residues" evidence="1">
    <location>
        <begin position="36"/>
        <end position="46"/>
    </location>
</feature>
<feature type="compositionally biased region" description="Polar residues" evidence="1">
    <location>
        <begin position="1"/>
        <end position="13"/>
    </location>
</feature>
<accession>A0A2N9M7D5</accession>
<protein>
    <submittedName>
        <fullName evidence="2">Uncharacterized protein</fullName>
    </submittedName>
</protein>
<sequence>MGSPVVSTAQTQAELPHRNAKQDCGQHVPHLVEQQASRERSSDYKAKPQSIKPDAEEDAKGKQKPSRIVHPEWNHKSAHASTFAQPQVSKMRNFARSAFGQFHCRRCTKP</sequence>
<proteinExistence type="predicted"/>
<evidence type="ECO:0000313" key="3">
    <source>
        <dbReference type="Proteomes" id="UP000239735"/>
    </source>
</evidence>